<dbReference type="EMBL" id="GU071098">
    <property type="protein sequence ID" value="ADO98086.1"/>
    <property type="molecule type" value="Genomic_DNA"/>
</dbReference>
<dbReference type="RefSeq" id="YP_004324073.1">
    <property type="nucleotide sequence ID" value="NC_015287.1"/>
</dbReference>
<name>E3SKT8_9CAUD</name>
<dbReference type="GeneID" id="10328589"/>
<reference evidence="1 2" key="1">
    <citation type="journal article" date="2010" name="Environ. Microbiol.">
        <title>Genomic analysis of oceanic cyanobacterial myoviruses compared with T4-like myoviruses from diverse hosts and environments.</title>
        <authorList>
            <person name="Sullivan M.B."/>
            <person name="Huang K.H."/>
            <person name="Ignacio-Espinoza J.C."/>
            <person name="Berlin A.M."/>
            <person name="Kelly L."/>
            <person name="Weigele P.R."/>
            <person name="DeFrancesco A.S."/>
            <person name="Kern S.E."/>
            <person name="Thompson L.R."/>
            <person name="Young S."/>
            <person name="Yandava C."/>
            <person name="Fu R."/>
            <person name="Krastins B."/>
            <person name="Chase M."/>
            <person name="Sarracino D."/>
            <person name="Osburne M.S."/>
            <person name="Henn M.R."/>
            <person name="Chisholm S.W."/>
        </authorList>
    </citation>
    <scope>NUCLEOTIDE SEQUENCE [LARGE SCALE GENOMIC DNA]</scope>
    <source>
        <strain evidence="1">8109-3</strain>
    </source>
</reference>
<keyword evidence="2" id="KW-1185">Reference proteome</keyword>
<dbReference type="KEGG" id="vg:10328589"/>
<proteinExistence type="predicted"/>
<accession>E3SKT8</accession>
<evidence type="ECO:0000313" key="1">
    <source>
        <dbReference type="EMBL" id="ADO98086.1"/>
    </source>
</evidence>
<dbReference type="Proteomes" id="UP000006527">
    <property type="component" value="Segment"/>
</dbReference>
<organism evidence="1 2">
    <name type="scientific">Synechococcus phage S-SSM7</name>
    <dbReference type="NCBI Taxonomy" id="445686"/>
    <lineage>
        <taxon>Viruses</taxon>
        <taxon>Duplodnaviria</taxon>
        <taxon>Heunggongvirae</taxon>
        <taxon>Uroviricota</taxon>
        <taxon>Caudoviricetes</taxon>
        <taxon>Pantevenvirales</taxon>
        <taxon>Kyanoviridae</taxon>
        <taxon>Lipsvirus</taxon>
        <taxon>Lipsvirus ssm7</taxon>
    </lineage>
</organism>
<protein>
    <submittedName>
        <fullName evidence="1">Uncharacterized protein</fullName>
    </submittedName>
</protein>
<evidence type="ECO:0000313" key="2">
    <source>
        <dbReference type="Proteomes" id="UP000006527"/>
    </source>
</evidence>
<sequence length="105" mass="12331">MIPDHFYPFWTVYDGLGQKYCDCSHEEYAVRTLELHEGERFTYKRIDPPKPLPPQTIDVKPLIDKELPGQIGLPKAVERLHDDIRKSLRKPFEPLPQSDLEEFNP</sequence>
<gene>
    <name evidence="1" type="ORF">SSSM7_020</name>
</gene>